<dbReference type="AlphaFoldDB" id="A0A1L8RGX2"/>
<reference evidence="1 2" key="1">
    <citation type="submission" date="2014-12" db="EMBL/GenBank/DDBJ databases">
        <title>Draft genome sequences of 29 type strains of Enterococci.</title>
        <authorList>
            <person name="Zhong Z."/>
            <person name="Sun Z."/>
            <person name="Liu W."/>
            <person name="Zhang W."/>
            <person name="Zhang H."/>
        </authorList>
    </citation>
    <scope>NUCLEOTIDE SEQUENCE [LARGE SCALE GENOMIC DNA]</scope>
    <source>
        <strain evidence="1 2">DSM 17029</strain>
    </source>
</reference>
<gene>
    <name evidence="1" type="ORF">RU97_GL001616</name>
</gene>
<accession>A0A1L8RGX2</accession>
<proteinExistence type="predicted"/>
<organism evidence="1 2">
    <name type="scientific">Enterococcus canis</name>
    <dbReference type="NCBI Taxonomy" id="214095"/>
    <lineage>
        <taxon>Bacteria</taxon>
        <taxon>Bacillati</taxon>
        <taxon>Bacillota</taxon>
        <taxon>Bacilli</taxon>
        <taxon>Lactobacillales</taxon>
        <taxon>Enterococcaceae</taxon>
        <taxon>Enterococcus</taxon>
    </lineage>
</organism>
<keyword evidence="2" id="KW-1185">Reference proteome</keyword>
<sequence>MYSQEISNGKTKVTTRLHRQRFLYSQEISNGKTAVREVTLGK</sequence>
<dbReference type="EMBL" id="JXKH01000003">
    <property type="protein sequence ID" value="OJG18998.1"/>
    <property type="molecule type" value="Genomic_DNA"/>
</dbReference>
<name>A0A1L8RGX2_9ENTE</name>
<evidence type="ECO:0000313" key="2">
    <source>
        <dbReference type="Proteomes" id="UP000181884"/>
    </source>
</evidence>
<protein>
    <submittedName>
        <fullName evidence="1">Uncharacterized protein</fullName>
    </submittedName>
</protein>
<dbReference type="STRING" id="214095.RU97_GL001616"/>
<evidence type="ECO:0000313" key="1">
    <source>
        <dbReference type="EMBL" id="OJG18998.1"/>
    </source>
</evidence>
<dbReference type="Proteomes" id="UP000181884">
    <property type="component" value="Unassembled WGS sequence"/>
</dbReference>
<comment type="caution">
    <text evidence="1">The sequence shown here is derived from an EMBL/GenBank/DDBJ whole genome shotgun (WGS) entry which is preliminary data.</text>
</comment>